<dbReference type="AlphaFoldDB" id="A0A1G4B244"/>
<organism evidence="3 4">
    <name type="scientific">Colletotrichum orchidophilum</name>
    <dbReference type="NCBI Taxonomy" id="1209926"/>
    <lineage>
        <taxon>Eukaryota</taxon>
        <taxon>Fungi</taxon>
        <taxon>Dikarya</taxon>
        <taxon>Ascomycota</taxon>
        <taxon>Pezizomycotina</taxon>
        <taxon>Sordariomycetes</taxon>
        <taxon>Hypocreomycetidae</taxon>
        <taxon>Glomerellales</taxon>
        <taxon>Glomerellaceae</taxon>
        <taxon>Colletotrichum</taxon>
    </lineage>
</organism>
<dbReference type="STRING" id="1209926.A0A1G4B244"/>
<name>A0A1G4B244_9PEZI</name>
<dbReference type="InterPro" id="IPR003817">
    <property type="entry name" value="PS_Dcarbxylase"/>
</dbReference>
<gene>
    <name evidence="3" type="ORF">CORC01_09197</name>
</gene>
<evidence type="ECO:0000313" key="4">
    <source>
        <dbReference type="Proteomes" id="UP000176998"/>
    </source>
</evidence>
<accession>A0A1G4B244</accession>
<dbReference type="Proteomes" id="UP000176998">
    <property type="component" value="Unassembled WGS sequence"/>
</dbReference>
<dbReference type="GeneID" id="34562336"/>
<keyword evidence="2" id="KW-0456">Lyase</keyword>
<evidence type="ECO:0000256" key="1">
    <source>
        <dbReference type="ARBA" id="ARBA00022793"/>
    </source>
</evidence>
<comment type="caution">
    <text evidence="3">The sequence shown here is derived from an EMBL/GenBank/DDBJ whole genome shotgun (WGS) entry which is preliminary data.</text>
</comment>
<protein>
    <submittedName>
        <fullName evidence="3">Phosphatidylserine decarboxylase</fullName>
    </submittedName>
</protein>
<dbReference type="Pfam" id="PF02666">
    <property type="entry name" value="PS_Dcarbxylase"/>
    <property type="match status" value="1"/>
</dbReference>
<dbReference type="RefSeq" id="XP_022472626.1">
    <property type="nucleotide sequence ID" value="XM_022620826.1"/>
</dbReference>
<keyword evidence="4" id="KW-1185">Reference proteome</keyword>
<evidence type="ECO:0000313" key="3">
    <source>
        <dbReference type="EMBL" id="OHE95464.1"/>
    </source>
</evidence>
<reference evidence="3 4" key="1">
    <citation type="submission" date="2016-09" db="EMBL/GenBank/DDBJ databases">
        <authorList>
            <person name="Capua I."/>
            <person name="De Benedictis P."/>
            <person name="Joannis T."/>
            <person name="Lombin L.H."/>
            <person name="Cattoli G."/>
        </authorList>
    </citation>
    <scope>NUCLEOTIDE SEQUENCE [LARGE SCALE GENOMIC DNA]</scope>
    <source>
        <strain evidence="3 4">IMI 309357</strain>
    </source>
</reference>
<evidence type="ECO:0000256" key="2">
    <source>
        <dbReference type="ARBA" id="ARBA00023239"/>
    </source>
</evidence>
<dbReference type="GO" id="GO:0004609">
    <property type="term" value="F:phosphatidylserine decarboxylase activity"/>
    <property type="evidence" value="ECO:0007669"/>
    <property type="project" value="InterPro"/>
</dbReference>
<sequence>MPGLPTATDEEVGFQPIPSNPFLKQPGSIPGWASKGKSWGAFMSPTAYEPIGNEGIIHFNPIIMVFISLIKKEDLTEAIRSAMEKVPDFMRIMEIEDAQTFYIFANKMLKWTPTENVDAKDIYDILCLFYFILDQQPLLQDQTPIHPSSVGLPLTPLSSWIVVFAQLIGLFMDTPASISEATFQTFVDSPKYMIKEEALIPEGGFRTFNDFFSRHLKPGVRPIADLDDDRVITYPADCTYDNSLHNQSIVNIQDTGIIEIKGLPWTIGTLLQGSKYADCFHGGVWMHAFLNTFNYHRQHAPVSGMVIEAKNIQGAAYLEVDQKCRPIRKLFLTAKDIEDDPACRPEAPDSPGYQFLQTRGLIVIDNPILGKVAVLPIGMAMVSSVKLSVRAGQKLKKGDEISTFLFGGSDIICVFEPRARLTPEHFVPSPKDDYSRYGSVLARAPGQGSNGTSNGQH</sequence>
<dbReference type="OrthoDB" id="5973539at2759"/>
<dbReference type="PANTHER" id="PTHR10067">
    <property type="entry name" value="PHOSPHATIDYLSERINE DECARBOXYLASE"/>
    <property type="match status" value="1"/>
</dbReference>
<keyword evidence="1" id="KW-0210">Decarboxylase</keyword>
<dbReference type="EMBL" id="MJBS01000082">
    <property type="protein sequence ID" value="OHE95464.1"/>
    <property type="molecule type" value="Genomic_DNA"/>
</dbReference>
<dbReference type="PANTHER" id="PTHR10067:SF13">
    <property type="entry name" value="PHOSPHATIDYLSERINE DECARBOXYLASE"/>
    <property type="match status" value="1"/>
</dbReference>
<proteinExistence type="predicted"/>
<dbReference type="GO" id="GO:0008654">
    <property type="term" value="P:phospholipid biosynthetic process"/>
    <property type="evidence" value="ECO:0007669"/>
    <property type="project" value="InterPro"/>
</dbReference>